<dbReference type="Proteomes" id="UP000887575">
    <property type="component" value="Unassembled WGS sequence"/>
</dbReference>
<dbReference type="AlphaFoldDB" id="A0AAF3J6I1"/>
<accession>A0AAF3J6I1</accession>
<name>A0AAF3J6I1_9BILA</name>
<protein>
    <submittedName>
        <fullName evidence="3">Uncharacterized protein</fullName>
    </submittedName>
</protein>
<sequence length="255" mass="28417">MKLQILPTRFLPVFLALFFEVEERFRLLELEERLPLFKLLTSQLHGKAAATLQAQAAETALPPRRKAPERPARSASAQAAETAPPPRRKAPERPARSASQRFPAYREVGVLDPRVHRHTAHRSRSRSTSSRLNSAPNRSIPFIGWKSGSNSSGSSSRNSPSTSKKSARKTGKKRVAAITPNLTPSRTSPGSSSPPTQQFFFSHRRSSTPIGCYRPLPNPSISQITPLPAGQHYNFRPRPPKQQQSNNVHMMHKKK</sequence>
<organism evidence="2 3">
    <name type="scientific">Mesorhabditis belari</name>
    <dbReference type="NCBI Taxonomy" id="2138241"/>
    <lineage>
        <taxon>Eukaryota</taxon>
        <taxon>Metazoa</taxon>
        <taxon>Ecdysozoa</taxon>
        <taxon>Nematoda</taxon>
        <taxon>Chromadorea</taxon>
        <taxon>Rhabditida</taxon>
        <taxon>Rhabditina</taxon>
        <taxon>Rhabditomorpha</taxon>
        <taxon>Rhabditoidea</taxon>
        <taxon>Rhabditidae</taxon>
        <taxon>Mesorhabditinae</taxon>
        <taxon>Mesorhabditis</taxon>
    </lineage>
</organism>
<feature type="compositionally biased region" description="Low complexity" evidence="1">
    <location>
        <begin position="73"/>
        <end position="82"/>
    </location>
</feature>
<proteinExistence type="predicted"/>
<dbReference type="WBParaSite" id="MBELARI_LOCUS19260">
    <property type="protein sequence ID" value="MBELARI_LOCUS19260"/>
    <property type="gene ID" value="MBELARI_LOCUS19260"/>
</dbReference>
<evidence type="ECO:0000313" key="3">
    <source>
        <dbReference type="WBParaSite" id="MBELARI_LOCUS19260"/>
    </source>
</evidence>
<keyword evidence="2" id="KW-1185">Reference proteome</keyword>
<evidence type="ECO:0000256" key="1">
    <source>
        <dbReference type="SAM" id="MobiDB-lite"/>
    </source>
</evidence>
<feature type="compositionally biased region" description="Basic residues" evidence="1">
    <location>
        <begin position="165"/>
        <end position="175"/>
    </location>
</feature>
<feature type="compositionally biased region" description="Low complexity" evidence="1">
    <location>
        <begin position="183"/>
        <end position="201"/>
    </location>
</feature>
<evidence type="ECO:0000313" key="2">
    <source>
        <dbReference type="Proteomes" id="UP000887575"/>
    </source>
</evidence>
<feature type="region of interest" description="Disordered" evidence="1">
    <location>
        <begin position="59"/>
        <end position="255"/>
    </location>
</feature>
<feature type="compositionally biased region" description="Low complexity" evidence="1">
    <location>
        <begin position="147"/>
        <end position="164"/>
    </location>
</feature>
<reference evidence="3" key="1">
    <citation type="submission" date="2024-02" db="UniProtKB">
        <authorList>
            <consortium name="WormBaseParasite"/>
        </authorList>
    </citation>
    <scope>IDENTIFICATION</scope>
</reference>
<feature type="compositionally biased region" description="Basic residues" evidence="1">
    <location>
        <begin position="115"/>
        <end position="125"/>
    </location>
</feature>